<dbReference type="OrthoDB" id="47375at2759"/>
<feature type="non-terminal residue" evidence="5">
    <location>
        <position position="1"/>
    </location>
</feature>
<dbReference type="AlphaFoldDB" id="A0A1Y3BT71"/>
<evidence type="ECO:0000256" key="3">
    <source>
        <dbReference type="ARBA" id="ARBA00022679"/>
    </source>
</evidence>
<evidence type="ECO:0000256" key="4">
    <source>
        <dbReference type="SAM" id="MobiDB-lite"/>
    </source>
</evidence>
<evidence type="ECO:0000256" key="1">
    <source>
        <dbReference type="ARBA" id="ARBA00006721"/>
    </source>
</evidence>
<keyword evidence="6" id="KW-1185">Reference proteome</keyword>
<comment type="similarity">
    <text evidence="1">Belongs to the glycosyltransferase 25 family.</text>
</comment>
<dbReference type="Proteomes" id="UP000194236">
    <property type="component" value="Unassembled WGS sequence"/>
</dbReference>
<reference evidence="5 6" key="1">
    <citation type="submission" date="2017-03" db="EMBL/GenBank/DDBJ databases">
        <title>Genome Survey of Euroglyphus maynei.</title>
        <authorList>
            <person name="Arlian L.G."/>
            <person name="Morgan M.S."/>
            <person name="Rider S.D."/>
        </authorList>
    </citation>
    <scope>NUCLEOTIDE SEQUENCE [LARGE SCALE GENOMIC DNA]</scope>
    <source>
        <strain evidence="5">Arlian Lab</strain>
        <tissue evidence="5">Whole body</tissue>
    </source>
</reference>
<evidence type="ECO:0000313" key="6">
    <source>
        <dbReference type="Proteomes" id="UP000194236"/>
    </source>
</evidence>
<feature type="region of interest" description="Disordered" evidence="4">
    <location>
        <begin position="231"/>
        <end position="277"/>
    </location>
</feature>
<proteinExistence type="inferred from homology"/>
<keyword evidence="3" id="KW-0808">Transferase</keyword>
<dbReference type="PANTHER" id="PTHR10730">
    <property type="entry name" value="PROCOLLAGEN-LYSINE,2-OXOGLUTARATE 5-DIOXYGENASE/GLYCOSYLTRANSFERASE 25 FAMILY MEMBER"/>
    <property type="match status" value="1"/>
</dbReference>
<evidence type="ECO:0000313" key="5">
    <source>
        <dbReference type="EMBL" id="OTF82993.1"/>
    </source>
</evidence>
<accession>A0A1Y3BT71</accession>
<dbReference type="PANTHER" id="PTHR10730:SF53">
    <property type="entry name" value="GLYCOSYLTRANSFERASE 25 FAMILY MEMBER"/>
    <property type="match status" value="1"/>
</dbReference>
<name>A0A1Y3BT71_EURMA</name>
<comment type="caution">
    <text evidence="5">The sequence shown here is derived from an EMBL/GenBank/DDBJ whole genome shotgun (WGS) entry which is preliminary data.</text>
</comment>
<gene>
    <name evidence="5" type="ORF">BLA29_007557</name>
</gene>
<sequence length="277" mass="32589">FPVSPSLEQYVKREENFDTLGVDQIFVVNLARRPERRKRMEQCLNLLGIQAKFKMATDGKELNEDFLRKHGIRALDDDVRFDWNFRSQWSKILNRFEKLSNEYDFLYLGRKLNDGEYDKEEIVDDLFVRPRYSYWTIGYLLTRNGMEKLLRTNPTNRMLPVDEFLPLMYGSHINETLSKMFHINDEDRLKALSLRHLIVSPTHYVGDPLYISDTEQSDKVDIINSNDGKNSFKINSDDNDLEWNNDGNNGRLLKNIQPPPPPPSSDDNVKKIQHFDL</sequence>
<dbReference type="InterPro" id="IPR002654">
    <property type="entry name" value="Glyco_trans_25"/>
</dbReference>
<protein>
    <submittedName>
        <fullName evidence="5">Uncharacterized protein</fullName>
    </submittedName>
</protein>
<dbReference type="GO" id="GO:0050211">
    <property type="term" value="F:procollagen galactosyltransferase activity"/>
    <property type="evidence" value="ECO:0007669"/>
    <property type="project" value="TreeGrafter"/>
</dbReference>
<dbReference type="CDD" id="cd06532">
    <property type="entry name" value="Glyco_transf_25"/>
    <property type="match status" value="1"/>
</dbReference>
<dbReference type="EMBL" id="MUJZ01005763">
    <property type="protein sequence ID" value="OTF82993.1"/>
    <property type="molecule type" value="Genomic_DNA"/>
</dbReference>
<evidence type="ECO:0000256" key="2">
    <source>
        <dbReference type="ARBA" id="ARBA00022676"/>
    </source>
</evidence>
<feature type="compositionally biased region" description="Basic and acidic residues" evidence="4">
    <location>
        <begin position="267"/>
        <end position="277"/>
    </location>
</feature>
<keyword evidence="2" id="KW-0328">Glycosyltransferase</keyword>
<dbReference type="InterPro" id="IPR050757">
    <property type="entry name" value="Collagen_mod_GT25"/>
</dbReference>
<organism evidence="5 6">
    <name type="scientific">Euroglyphus maynei</name>
    <name type="common">Mayne's house dust mite</name>
    <dbReference type="NCBI Taxonomy" id="6958"/>
    <lineage>
        <taxon>Eukaryota</taxon>
        <taxon>Metazoa</taxon>
        <taxon>Ecdysozoa</taxon>
        <taxon>Arthropoda</taxon>
        <taxon>Chelicerata</taxon>
        <taxon>Arachnida</taxon>
        <taxon>Acari</taxon>
        <taxon>Acariformes</taxon>
        <taxon>Sarcoptiformes</taxon>
        <taxon>Astigmata</taxon>
        <taxon>Psoroptidia</taxon>
        <taxon>Analgoidea</taxon>
        <taxon>Pyroglyphidae</taxon>
        <taxon>Pyroglyphinae</taxon>
        <taxon>Euroglyphus</taxon>
    </lineage>
</organism>